<name>A0A7X2IWX6_9BACI</name>
<reference evidence="1 2" key="1">
    <citation type="submission" date="2019-11" db="EMBL/GenBank/DDBJ databases">
        <title>Bacillus lacus genome.</title>
        <authorList>
            <person name="Allen C.J."/>
            <person name="Newman J.D."/>
        </authorList>
    </citation>
    <scope>NUCLEOTIDE SEQUENCE [LARGE SCALE GENOMIC DNA]</scope>
    <source>
        <strain evidence="1 2">KCTC 33946</strain>
    </source>
</reference>
<dbReference type="AlphaFoldDB" id="A0A7X2IWX6"/>
<protein>
    <submittedName>
        <fullName evidence="1">Uncharacterized protein</fullName>
    </submittedName>
</protein>
<keyword evidence="2" id="KW-1185">Reference proteome</keyword>
<proteinExistence type="predicted"/>
<gene>
    <name evidence="1" type="ORF">GJU40_03255</name>
</gene>
<organism evidence="1 2">
    <name type="scientific">Metabacillus lacus</name>
    <dbReference type="NCBI Taxonomy" id="1983721"/>
    <lineage>
        <taxon>Bacteria</taxon>
        <taxon>Bacillati</taxon>
        <taxon>Bacillota</taxon>
        <taxon>Bacilli</taxon>
        <taxon>Bacillales</taxon>
        <taxon>Bacillaceae</taxon>
        <taxon>Metabacillus</taxon>
    </lineage>
</organism>
<dbReference type="Proteomes" id="UP000448867">
    <property type="component" value="Unassembled WGS sequence"/>
</dbReference>
<evidence type="ECO:0000313" key="2">
    <source>
        <dbReference type="Proteomes" id="UP000448867"/>
    </source>
</evidence>
<accession>A0A7X2IWX6</accession>
<comment type="caution">
    <text evidence="1">The sequence shown here is derived from an EMBL/GenBank/DDBJ whole genome shotgun (WGS) entry which is preliminary data.</text>
</comment>
<evidence type="ECO:0000313" key="1">
    <source>
        <dbReference type="EMBL" id="MRX71189.1"/>
    </source>
</evidence>
<sequence length="54" mass="6448">MDNQDLTLLDLMTDTERKHLAQLRHNMLAAQTLKDVSYYARCIHHYLDEIECKE</sequence>
<dbReference type="RefSeq" id="WP_154306322.1">
    <property type="nucleotide sequence ID" value="NZ_WKKI01000003.1"/>
</dbReference>
<dbReference type="EMBL" id="WKKI01000003">
    <property type="protein sequence ID" value="MRX71189.1"/>
    <property type="molecule type" value="Genomic_DNA"/>
</dbReference>